<evidence type="ECO:0000313" key="2">
    <source>
        <dbReference type="EMBL" id="GKV39757.1"/>
    </source>
</evidence>
<feature type="region of interest" description="Disordered" evidence="1">
    <location>
        <begin position="438"/>
        <end position="464"/>
    </location>
</feature>
<feature type="compositionally biased region" description="Basic and acidic residues" evidence="1">
    <location>
        <begin position="581"/>
        <end position="591"/>
    </location>
</feature>
<feature type="region of interest" description="Disordered" evidence="1">
    <location>
        <begin position="1"/>
        <end position="46"/>
    </location>
</feature>
<dbReference type="Proteomes" id="UP001054252">
    <property type="component" value="Unassembled WGS sequence"/>
</dbReference>
<feature type="compositionally biased region" description="Basic and acidic residues" evidence="1">
    <location>
        <begin position="538"/>
        <end position="550"/>
    </location>
</feature>
<protein>
    <submittedName>
        <fullName evidence="2">Uncharacterized protein</fullName>
    </submittedName>
</protein>
<feature type="region of interest" description="Disordered" evidence="1">
    <location>
        <begin position="300"/>
        <end position="321"/>
    </location>
</feature>
<feature type="region of interest" description="Disordered" evidence="1">
    <location>
        <begin position="350"/>
        <end position="423"/>
    </location>
</feature>
<accession>A0AAV5LTB3</accession>
<feature type="compositionally biased region" description="Low complexity" evidence="1">
    <location>
        <begin position="400"/>
        <end position="409"/>
    </location>
</feature>
<dbReference type="PANTHER" id="PTHR31115">
    <property type="entry name" value="OS05G0107300 PROTEIN"/>
    <property type="match status" value="1"/>
</dbReference>
<gene>
    <name evidence="2" type="ORF">SLEP1_g47479</name>
</gene>
<reference evidence="2 3" key="1">
    <citation type="journal article" date="2021" name="Commun. Biol.">
        <title>The genome of Shorea leprosula (Dipterocarpaceae) highlights the ecological relevance of drought in aseasonal tropical rainforests.</title>
        <authorList>
            <person name="Ng K.K.S."/>
            <person name="Kobayashi M.J."/>
            <person name="Fawcett J.A."/>
            <person name="Hatakeyama M."/>
            <person name="Paape T."/>
            <person name="Ng C.H."/>
            <person name="Ang C.C."/>
            <person name="Tnah L.H."/>
            <person name="Lee C.T."/>
            <person name="Nishiyama T."/>
            <person name="Sese J."/>
            <person name="O'Brien M.J."/>
            <person name="Copetti D."/>
            <person name="Mohd Noor M.I."/>
            <person name="Ong R.C."/>
            <person name="Putra M."/>
            <person name="Sireger I.Z."/>
            <person name="Indrioko S."/>
            <person name="Kosugi Y."/>
            <person name="Izuno A."/>
            <person name="Isagi Y."/>
            <person name="Lee S.L."/>
            <person name="Shimizu K.K."/>
        </authorList>
    </citation>
    <scope>NUCLEOTIDE SEQUENCE [LARGE SCALE GENOMIC DNA]</scope>
    <source>
        <strain evidence="2">214</strain>
    </source>
</reference>
<evidence type="ECO:0000256" key="1">
    <source>
        <dbReference type="SAM" id="MobiDB-lite"/>
    </source>
</evidence>
<feature type="region of interest" description="Disordered" evidence="1">
    <location>
        <begin position="477"/>
        <end position="668"/>
    </location>
</feature>
<dbReference type="PANTHER" id="PTHR31115:SF2">
    <property type="entry name" value="OS05G0107300 PROTEIN"/>
    <property type="match status" value="1"/>
</dbReference>
<dbReference type="EMBL" id="BPVZ01000136">
    <property type="protein sequence ID" value="GKV39757.1"/>
    <property type="molecule type" value="Genomic_DNA"/>
</dbReference>
<evidence type="ECO:0000313" key="3">
    <source>
        <dbReference type="Proteomes" id="UP001054252"/>
    </source>
</evidence>
<feature type="compositionally biased region" description="Low complexity" evidence="1">
    <location>
        <begin position="598"/>
        <end position="609"/>
    </location>
</feature>
<feature type="compositionally biased region" description="Basic and acidic residues" evidence="1">
    <location>
        <begin position="1242"/>
        <end position="1260"/>
    </location>
</feature>
<comment type="caution">
    <text evidence="2">The sequence shown here is derived from an EMBL/GenBank/DDBJ whole genome shotgun (WGS) entry which is preliminary data.</text>
</comment>
<organism evidence="2 3">
    <name type="scientific">Rubroshorea leprosula</name>
    <dbReference type="NCBI Taxonomy" id="152421"/>
    <lineage>
        <taxon>Eukaryota</taxon>
        <taxon>Viridiplantae</taxon>
        <taxon>Streptophyta</taxon>
        <taxon>Embryophyta</taxon>
        <taxon>Tracheophyta</taxon>
        <taxon>Spermatophyta</taxon>
        <taxon>Magnoliopsida</taxon>
        <taxon>eudicotyledons</taxon>
        <taxon>Gunneridae</taxon>
        <taxon>Pentapetalae</taxon>
        <taxon>rosids</taxon>
        <taxon>malvids</taxon>
        <taxon>Malvales</taxon>
        <taxon>Dipterocarpaceae</taxon>
        <taxon>Rubroshorea</taxon>
    </lineage>
</organism>
<feature type="compositionally biased region" description="Polar residues" evidence="1">
    <location>
        <begin position="1214"/>
        <end position="1240"/>
    </location>
</feature>
<feature type="region of interest" description="Disordered" evidence="1">
    <location>
        <begin position="1167"/>
        <end position="1260"/>
    </location>
</feature>
<keyword evidence="3" id="KW-1185">Reference proteome</keyword>
<feature type="compositionally biased region" description="Basic and acidic residues" evidence="1">
    <location>
        <begin position="1174"/>
        <end position="1185"/>
    </location>
</feature>
<proteinExistence type="predicted"/>
<sequence length="1317" mass="144523">MMAGNLRFESSSASPEEYAFGNYQNGQRGNYPGASLDRSGSFRESGESRMFNSMTNMSRGSAASMADVPPLSQCLVLDPITMGDQKLIRSGELRRVLEISLGNTAEDNSFKTSHMKTTPPVVTEKLKRIRDSIFDASMKAKARTKKLDESLQNLNKYYEAPGSKKQQRNEILTTDRPGGSNLLKMGSLMHRNPPDLVSQRLEDRNKNVVLNKRVRSSIAELRAESRCNNPAKQHLVMGRDKDMLKDGGEGSDMVEEMIRRLPAGAEGWEKKMKRKRSVGTVFSRPMDGDGELKRVIHPKLNGESGLQSPDAQGFRSGLSSSTNGVNKFDNASLAASPNVHGISKNEIEKLSLSRDPMTGSTKERTLAKGNSRLNIREDNHSMSPITLIKGKASRAPRTGPVTSTNSSPNFPSPPGSLDGWEQSPNINKVHAIALANNRKRPLPSGSPSPPMAQWVGQRPQKISRTRRTNLVSPVSNLDEMQESPEGCPPSDLGPKMTSVGSNGSLLAKGGINGTNQLRLKHENISSPARLSESEESAEGEKRESRVKDKGLGNSIEVEERNINDLQNDGSPMLFTKKNKTLNREEVGDGVRRQGRTGRGSTTSRVSVSPVREKLETPTSTKPLKNSRPGSDKSGSKSGRPPLKKLSDRKVTRLGLTPTGSPDCTGESDDDRVECLAAANFACNSSYLKCSSLFWKKMEPAFASVSIEGISYLKQQLESFEHHESLSQGDLMHEQNFLSQTSVFGERQGSMRNGIQSNESRTANMVDQFQDDCTFSERSNVERGSKLPPLYKRVLSALIVEDETVEFEENGGQCNMIFQSNSDNLSGGTCSPADAQTTKRPRLEVEYESSCLQTHRQNNVQGISCNGYANFNRCSSFHARAQNDDMLLDDCEFLDQDTGTFSKFHKSCSDGSLSVHVTTGGISSPVCQYEQICVDDKLMMELQSLGIYVDAVPDLADGEDEAINEDIGKLQKGRHHQVDKKNAHLKKIIKAMQEAKELEGGSLEQVAMDRLVELAYKKRLATRGSTASKSSIPKVSKHVALSFMKRTLDRCRKLEETGKSCFTEPALRDALFAPAPRQNDARGTPENHGCQMEPGMQAGHLTGGDQHPHTDKMGRVPFDALGTFTTFSEQDFAKTGPILNRGKKKEVLLDDVGGSASLRAASMLGNTLLGGAKGKRSERERDKDIRSNIGKAGRASISDTKGERKTKSKPKHKTAQLSTSGNGLINKFTETTHPVYSSSSGNKKREVGSTRDNAPQHESQEMKENLDLPLPGFDSIEELGVANQDLDAWLNIEEDGLQDHDLMGLEIPMDDLSELNMF</sequence>
<name>A0AAV5LTB3_9ROSI</name>